<evidence type="ECO:0000256" key="1">
    <source>
        <dbReference type="SAM" id="MobiDB-lite"/>
    </source>
</evidence>
<dbReference type="Proteomes" id="UP000007800">
    <property type="component" value="Unassembled WGS sequence"/>
</dbReference>
<reference evidence="2 3" key="1">
    <citation type="submission" date="2008-07" db="EMBL/GenBank/DDBJ databases">
        <authorList>
            <person name="El-Sayed N."/>
            <person name="Caler E."/>
            <person name="Inman J."/>
            <person name="Amedeo P."/>
            <person name="Hass B."/>
            <person name="Wortman J."/>
        </authorList>
    </citation>
    <scope>NUCLEOTIDE SEQUENCE [LARGE SCALE GENOMIC DNA]</scope>
    <source>
        <strain evidence="3">ATCC 50983 / TXsc</strain>
    </source>
</reference>
<feature type="region of interest" description="Disordered" evidence="1">
    <location>
        <begin position="348"/>
        <end position="448"/>
    </location>
</feature>
<feature type="compositionally biased region" description="Basic and acidic residues" evidence="1">
    <location>
        <begin position="143"/>
        <end position="169"/>
    </location>
</feature>
<organism evidence="3">
    <name type="scientific">Perkinsus marinus (strain ATCC 50983 / TXsc)</name>
    <dbReference type="NCBI Taxonomy" id="423536"/>
    <lineage>
        <taxon>Eukaryota</taxon>
        <taxon>Sar</taxon>
        <taxon>Alveolata</taxon>
        <taxon>Perkinsozoa</taxon>
        <taxon>Perkinsea</taxon>
        <taxon>Perkinsida</taxon>
        <taxon>Perkinsidae</taxon>
        <taxon>Perkinsus</taxon>
    </lineage>
</organism>
<evidence type="ECO:0000313" key="3">
    <source>
        <dbReference type="Proteomes" id="UP000007800"/>
    </source>
</evidence>
<accession>C5LDR1</accession>
<feature type="compositionally biased region" description="Acidic residues" evidence="1">
    <location>
        <begin position="247"/>
        <end position="259"/>
    </location>
</feature>
<feature type="compositionally biased region" description="Acidic residues" evidence="1">
    <location>
        <begin position="348"/>
        <end position="359"/>
    </location>
</feature>
<keyword evidence="3" id="KW-1185">Reference proteome</keyword>
<name>C5LDR1_PERM5</name>
<gene>
    <name evidence="2" type="ORF">Pmar_PMAR026509</name>
</gene>
<proteinExistence type="predicted"/>
<dbReference type="AlphaFoldDB" id="C5LDR1"/>
<dbReference type="RefSeq" id="XP_002773259.1">
    <property type="nucleotide sequence ID" value="XM_002773213.1"/>
</dbReference>
<protein>
    <submittedName>
        <fullName evidence="2">Uncharacterized protein</fullName>
    </submittedName>
</protein>
<feature type="region of interest" description="Disordered" evidence="1">
    <location>
        <begin position="112"/>
        <end position="306"/>
    </location>
</feature>
<dbReference type="EMBL" id="GG681070">
    <property type="protein sequence ID" value="EER05075.1"/>
    <property type="molecule type" value="Genomic_DNA"/>
</dbReference>
<feature type="compositionally biased region" description="Basic and acidic residues" evidence="1">
    <location>
        <begin position="400"/>
        <end position="419"/>
    </location>
</feature>
<sequence length="448" mass="48032">MATSIEAPHHIDVDHQAGSYNEANTLSPMAQFSDAPGALWQSMPIAPPLPSAERIAPPDFAENFIQKCLHPSKTFLVAEGFEAKEEGPKEEEAPKTVEPEIKKQVIKVHVPKAPKEPQPDYFGHLLGHPLSAEDDDEDDHSEAEEQKDADVEGEANDTKAEANDTKAEANDANAEANGIDKGTVKDVEKTINEVRKDDSEKPKDEDVVVAKVVEAKKKPSIAASSPVKKVKKVDISAKTEPTKEASEPEESEDGDDDVDYFGHIMGHPMNRGSGSHKAKKQTSPAKKDESPVKVVPKAEIESQESQGSVLGLFLAGIEVCDREENIGQFTSRGGDAVDTTDIEAEVVEEIEAEDDDESNEPAVLAQEESETPAVTPANAPDTPAAEEAQESEAVPVAEKVTVRAELPIDSRHTPEKRSNEAGGAGSTNESGKKSRSFLASLCGGKSND</sequence>
<feature type="compositionally biased region" description="Basic and acidic residues" evidence="1">
    <location>
        <begin position="182"/>
        <end position="217"/>
    </location>
</feature>
<dbReference type="InParanoid" id="C5LDR1"/>
<evidence type="ECO:0000313" key="2">
    <source>
        <dbReference type="EMBL" id="EER05075.1"/>
    </source>
</evidence>
<feature type="compositionally biased region" description="Basic and acidic residues" evidence="1">
    <location>
        <begin position="232"/>
        <end position="246"/>
    </location>
</feature>
<feature type="compositionally biased region" description="Acidic residues" evidence="1">
    <location>
        <begin position="132"/>
        <end position="142"/>
    </location>
</feature>
<dbReference type="GeneID" id="9050613"/>
<feature type="compositionally biased region" description="Basic and acidic residues" evidence="1">
    <location>
        <begin position="285"/>
        <end position="300"/>
    </location>
</feature>